<dbReference type="PATRIC" id="fig|1195236.3.peg.660"/>
<evidence type="ECO:0000256" key="6">
    <source>
        <dbReference type="ARBA" id="ARBA00022989"/>
    </source>
</evidence>
<keyword evidence="5 8" id="KW-0812">Transmembrane</keyword>
<evidence type="ECO:0000256" key="7">
    <source>
        <dbReference type="ARBA" id="ARBA00023136"/>
    </source>
</evidence>
<feature type="transmembrane region" description="Helical" evidence="8">
    <location>
        <begin position="160"/>
        <end position="177"/>
    </location>
</feature>
<dbReference type="Proteomes" id="UP000014155">
    <property type="component" value="Unassembled WGS sequence"/>
</dbReference>
<dbReference type="eggNOG" id="ENOG5031R8Y">
    <property type="taxonomic scope" value="Bacteria"/>
</dbReference>
<evidence type="ECO:0000259" key="9">
    <source>
        <dbReference type="Pfam" id="PF13231"/>
    </source>
</evidence>
<dbReference type="GO" id="GO:0005886">
    <property type="term" value="C:plasma membrane"/>
    <property type="evidence" value="ECO:0007669"/>
    <property type="project" value="UniProtKB-SubCell"/>
</dbReference>
<proteinExistence type="predicted"/>
<keyword evidence="11" id="KW-1185">Reference proteome</keyword>
<name>S0FN28_RUMCE</name>
<organism evidence="10 11">
    <name type="scientific">Ruminiclostridium cellobioparum subsp. termitidis CT1112</name>
    <dbReference type="NCBI Taxonomy" id="1195236"/>
    <lineage>
        <taxon>Bacteria</taxon>
        <taxon>Bacillati</taxon>
        <taxon>Bacillota</taxon>
        <taxon>Clostridia</taxon>
        <taxon>Eubacteriales</taxon>
        <taxon>Oscillospiraceae</taxon>
        <taxon>Ruminiclostridium</taxon>
    </lineage>
</organism>
<comment type="subcellular location">
    <subcellularLocation>
        <location evidence="1">Cell membrane</location>
        <topology evidence="1">Multi-pass membrane protein</topology>
    </subcellularLocation>
</comment>
<feature type="transmembrane region" description="Helical" evidence="8">
    <location>
        <begin position="249"/>
        <end position="267"/>
    </location>
</feature>
<dbReference type="PANTHER" id="PTHR33908:SF11">
    <property type="entry name" value="MEMBRANE PROTEIN"/>
    <property type="match status" value="1"/>
</dbReference>
<reference evidence="10 11" key="1">
    <citation type="journal article" date="2013" name="Genome Announc.">
        <title>Draft Genome Sequence of the Cellulolytic, Mesophilic, Anaerobic Bacterium Clostridium termitidis Strain CT1112 (DSM 5398).</title>
        <authorList>
            <person name="Lal S."/>
            <person name="Ramachandran U."/>
            <person name="Zhang X."/>
            <person name="Munir R."/>
            <person name="Sparling R."/>
            <person name="Levin D.B."/>
        </authorList>
    </citation>
    <scope>NUCLEOTIDE SEQUENCE [LARGE SCALE GENOMIC DNA]</scope>
    <source>
        <strain evidence="10 11">CT1112</strain>
    </source>
</reference>
<keyword evidence="3" id="KW-0328">Glycosyltransferase</keyword>
<evidence type="ECO:0000313" key="10">
    <source>
        <dbReference type="EMBL" id="EMS73645.1"/>
    </source>
</evidence>
<accession>S0FN28</accession>
<evidence type="ECO:0000256" key="3">
    <source>
        <dbReference type="ARBA" id="ARBA00022676"/>
    </source>
</evidence>
<gene>
    <name evidence="10" type="ORF">CTER_0351</name>
</gene>
<keyword evidence="6 8" id="KW-1133">Transmembrane helix</keyword>
<feature type="transmembrane region" description="Helical" evidence="8">
    <location>
        <begin position="432"/>
        <end position="452"/>
    </location>
</feature>
<dbReference type="AlphaFoldDB" id="S0FN28"/>
<feature type="transmembrane region" description="Helical" evidence="8">
    <location>
        <begin position="212"/>
        <end position="229"/>
    </location>
</feature>
<feature type="transmembrane region" description="Helical" evidence="8">
    <location>
        <begin position="274"/>
        <end position="293"/>
    </location>
</feature>
<keyword evidence="2" id="KW-1003">Cell membrane</keyword>
<feature type="transmembrane region" description="Helical" evidence="8">
    <location>
        <begin position="464"/>
        <end position="480"/>
    </location>
</feature>
<evidence type="ECO:0000256" key="8">
    <source>
        <dbReference type="SAM" id="Phobius"/>
    </source>
</evidence>
<feature type="domain" description="Glycosyltransferase RgtA/B/C/D-like" evidence="9">
    <location>
        <begin position="144"/>
        <end position="288"/>
    </location>
</feature>
<evidence type="ECO:0000256" key="1">
    <source>
        <dbReference type="ARBA" id="ARBA00004651"/>
    </source>
</evidence>
<evidence type="ECO:0000256" key="5">
    <source>
        <dbReference type="ARBA" id="ARBA00022692"/>
    </source>
</evidence>
<dbReference type="GO" id="GO:0016763">
    <property type="term" value="F:pentosyltransferase activity"/>
    <property type="evidence" value="ECO:0007669"/>
    <property type="project" value="TreeGrafter"/>
</dbReference>
<evidence type="ECO:0000256" key="2">
    <source>
        <dbReference type="ARBA" id="ARBA00022475"/>
    </source>
</evidence>
<sequence length="517" mass="60254">MLKNVKKTIYIILMLFTALFIFSSFFVRAKYNYFIYGDRPILAKQKPAIFFILIFIILPMGFLFYKISLKLDRYDKNLILPISILISFLLQTGFIFAFPRLPTDDSKTVYTLALNMFYHKDYSSFGEGGYLHMFPFNYGTVLYIMALLKLFPDSYVVIKSFNILFSLVITLMIYKINRLLDCKSAHKDYGILFFAATYIPGIFMSNFIYNDVMATAFFTCSVYFLIKFIRKRAVKDLLASAFFLSTGNYFRNIGLIFLIAAIIYIVLNMNVLKAGLVAASVFILILASNIPGLSQNYYLHKSNIISGSVKDNSAPIHMWLNMGMNFEKLGFWDDFKSYNIYQIDANHNKQLSIKLFKEDIKEKISNSTVGGLLSHYYRKLIWTWTEGTYQIERYGFGNDMDTSAKKYPRHGGYEYRTFATNLFKDDSMYRSAMNWILYVINFLMYLFILFGLIERVKAGKFEGLLLVLIILGVIAFYIIWEIKSRYIYPVYPILIILSFQGFKRAYDIAFTTVTKHR</sequence>
<dbReference type="EMBL" id="AORV01000016">
    <property type="protein sequence ID" value="EMS73645.1"/>
    <property type="molecule type" value="Genomic_DNA"/>
</dbReference>
<dbReference type="InterPro" id="IPR038731">
    <property type="entry name" value="RgtA/B/C-like"/>
</dbReference>
<evidence type="ECO:0000313" key="11">
    <source>
        <dbReference type="Proteomes" id="UP000014155"/>
    </source>
</evidence>
<feature type="transmembrane region" description="Helical" evidence="8">
    <location>
        <begin position="189"/>
        <end position="205"/>
    </location>
</feature>
<protein>
    <recommendedName>
        <fullName evidence="9">Glycosyltransferase RgtA/B/C/D-like domain-containing protein</fullName>
    </recommendedName>
</protein>
<keyword evidence="7 8" id="KW-0472">Membrane</keyword>
<dbReference type="InterPro" id="IPR050297">
    <property type="entry name" value="LipidA_mod_glycosyltrf_83"/>
</dbReference>
<dbReference type="RefSeq" id="WP_004623642.1">
    <property type="nucleotide sequence ID" value="NZ_AORV01000016.1"/>
</dbReference>
<feature type="transmembrane region" description="Helical" evidence="8">
    <location>
        <begin position="77"/>
        <end position="98"/>
    </location>
</feature>
<dbReference type="STRING" id="1195236.CTER_0351"/>
<dbReference type="Pfam" id="PF13231">
    <property type="entry name" value="PMT_2"/>
    <property type="match status" value="1"/>
</dbReference>
<feature type="transmembrane region" description="Helical" evidence="8">
    <location>
        <begin position="47"/>
        <end position="65"/>
    </location>
</feature>
<feature type="transmembrane region" description="Helical" evidence="8">
    <location>
        <begin position="9"/>
        <end position="27"/>
    </location>
</feature>
<dbReference type="PANTHER" id="PTHR33908">
    <property type="entry name" value="MANNOSYLTRANSFERASE YKCB-RELATED"/>
    <property type="match status" value="1"/>
</dbReference>
<evidence type="ECO:0000256" key="4">
    <source>
        <dbReference type="ARBA" id="ARBA00022679"/>
    </source>
</evidence>
<feature type="transmembrane region" description="Helical" evidence="8">
    <location>
        <begin position="130"/>
        <end position="148"/>
    </location>
</feature>
<keyword evidence="4" id="KW-0808">Transferase</keyword>
<dbReference type="GO" id="GO:0009103">
    <property type="term" value="P:lipopolysaccharide biosynthetic process"/>
    <property type="evidence" value="ECO:0007669"/>
    <property type="project" value="UniProtKB-ARBA"/>
</dbReference>
<comment type="caution">
    <text evidence="10">The sequence shown here is derived from an EMBL/GenBank/DDBJ whole genome shotgun (WGS) entry which is preliminary data.</text>
</comment>